<dbReference type="PROSITE" id="PS50132">
    <property type="entry name" value="RGS"/>
    <property type="match status" value="1"/>
</dbReference>
<dbReference type="SMART" id="SM00315">
    <property type="entry name" value="RGS"/>
    <property type="match status" value="1"/>
</dbReference>
<dbReference type="InterPro" id="IPR044926">
    <property type="entry name" value="RGS_subdomain_2"/>
</dbReference>
<feature type="domain" description="RGS" evidence="1">
    <location>
        <begin position="34"/>
        <end position="140"/>
    </location>
</feature>
<dbReference type="Ensembl" id="ENSACOT00000006518.1">
    <property type="protein sequence ID" value="ENSACOP00000006290.1"/>
    <property type="gene ID" value="ENSACOG00000004394.1"/>
</dbReference>
<protein>
    <recommendedName>
        <fullName evidence="1">RGS domain-containing protein</fullName>
    </recommendedName>
</protein>
<evidence type="ECO:0000259" key="1">
    <source>
        <dbReference type="PROSITE" id="PS50132"/>
    </source>
</evidence>
<dbReference type="SUPFAM" id="SSF48097">
    <property type="entry name" value="Regulator of G-protein signaling, RGS"/>
    <property type="match status" value="1"/>
</dbReference>
<dbReference type="InterPro" id="IPR016137">
    <property type="entry name" value="RGS"/>
</dbReference>
<reference evidence="2" key="1">
    <citation type="submission" date="2025-05" db="UniProtKB">
        <authorList>
            <consortium name="Ensembl"/>
        </authorList>
    </citation>
    <scope>IDENTIFICATION</scope>
</reference>
<name>A0A8B9IV67_9PSIT</name>
<dbReference type="InterPro" id="IPR036305">
    <property type="entry name" value="RGS_sf"/>
</dbReference>
<dbReference type="Ensembl" id="ENSACOT00000008145.1">
    <property type="protein sequence ID" value="ENSACOP00000007868.1"/>
    <property type="gene ID" value="ENSACOG00000005519.1"/>
</dbReference>
<dbReference type="Proteomes" id="UP000694522">
    <property type="component" value="Unplaced"/>
</dbReference>
<proteinExistence type="predicted"/>
<dbReference type="FunFam" id="1.10.167.10:FF:000001">
    <property type="entry name" value="Putative regulator of g-protein signaling 12"/>
    <property type="match status" value="1"/>
</dbReference>
<sequence>MKNKVLYALSLHSEMPLKLKGVLNVQENAVLSYGPVIYKTYLKTEHSDENIEFWLACEAYKKITSQRKRISMAKKLFTSYIQPQAPKEINIDSPARKAIIRNIQEPTQSCFDEAQRIIYMHMERDSYPRFLDSTFYQNLKHSLQNNGSNSMVN</sequence>
<evidence type="ECO:0000313" key="3">
    <source>
        <dbReference type="Proteomes" id="UP000694522"/>
    </source>
</evidence>
<evidence type="ECO:0000313" key="2">
    <source>
        <dbReference type="Ensembl" id="ENSACOP00000007868.1"/>
    </source>
</evidence>
<dbReference type="Pfam" id="PF00615">
    <property type="entry name" value="RGS"/>
    <property type="match status" value="1"/>
</dbReference>
<dbReference type="PANTHER" id="PTHR10845">
    <property type="entry name" value="REGULATOR OF G PROTEIN SIGNALING"/>
    <property type="match status" value="1"/>
</dbReference>
<organism evidence="2 3">
    <name type="scientific">Amazona collaria</name>
    <name type="common">yellow-billed parrot</name>
    <dbReference type="NCBI Taxonomy" id="241587"/>
    <lineage>
        <taxon>Eukaryota</taxon>
        <taxon>Metazoa</taxon>
        <taxon>Chordata</taxon>
        <taxon>Craniata</taxon>
        <taxon>Vertebrata</taxon>
        <taxon>Euteleostomi</taxon>
        <taxon>Archelosauria</taxon>
        <taxon>Archosauria</taxon>
        <taxon>Dinosauria</taxon>
        <taxon>Saurischia</taxon>
        <taxon>Theropoda</taxon>
        <taxon>Coelurosauria</taxon>
        <taxon>Aves</taxon>
        <taxon>Neognathae</taxon>
        <taxon>Neoaves</taxon>
        <taxon>Telluraves</taxon>
        <taxon>Australaves</taxon>
        <taxon>Psittaciformes</taxon>
        <taxon>Psittacidae</taxon>
        <taxon>Amazona</taxon>
    </lineage>
</organism>
<accession>A0A8B9IV67</accession>
<dbReference type="PRINTS" id="PR01301">
    <property type="entry name" value="RGSPROTEIN"/>
</dbReference>
<dbReference type="AlphaFoldDB" id="A0A8B9IV67"/>
<dbReference type="PANTHER" id="PTHR10845:SF32">
    <property type="entry name" value="REGULATOR OF G-PROTEIN SIGNALING 13"/>
    <property type="match status" value="1"/>
</dbReference>
<dbReference type="Gene3D" id="1.10.167.10">
    <property type="entry name" value="Regulator of G-protein Signalling 4, domain 2"/>
    <property type="match status" value="1"/>
</dbReference>
<keyword evidence="3" id="KW-1185">Reference proteome</keyword>